<proteinExistence type="predicted"/>
<gene>
    <name evidence="1" type="ORF">BST85_11440</name>
</gene>
<reference evidence="1 2" key="1">
    <citation type="submission" date="2016-11" db="EMBL/GenBank/DDBJ databases">
        <title>Trade-off between light-utilization and light-protection in marine flavobacteria.</title>
        <authorList>
            <person name="Kumagai Y."/>
        </authorList>
    </citation>
    <scope>NUCLEOTIDE SEQUENCE [LARGE SCALE GENOMIC DNA]</scope>
    <source>
        <strain evidence="1 2">NBRC 107741</strain>
    </source>
</reference>
<dbReference type="Proteomes" id="UP000239800">
    <property type="component" value="Unassembled WGS sequence"/>
</dbReference>
<evidence type="ECO:0000313" key="2">
    <source>
        <dbReference type="Proteomes" id="UP000239800"/>
    </source>
</evidence>
<dbReference type="EMBL" id="MQUB01000001">
    <property type="protein sequence ID" value="PQB05435.1"/>
    <property type="molecule type" value="Genomic_DNA"/>
</dbReference>
<accession>A0A2S7KS25</accession>
<organism evidence="1 2">
    <name type="scientific">Aureitalea marina</name>
    <dbReference type="NCBI Taxonomy" id="930804"/>
    <lineage>
        <taxon>Bacteria</taxon>
        <taxon>Pseudomonadati</taxon>
        <taxon>Bacteroidota</taxon>
        <taxon>Flavobacteriia</taxon>
        <taxon>Flavobacteriales</taxon>
        <taxon>Flavobacteriaceae</taxon>
        <taxon>Aureitalea</taxon>
    </lineage>
</organism>
<dbReference type="AlphaFoldDB" id="A0A2S7KS25"/>
<comment type="caution">
    <text evidence="1">The sequence shown here is derived from an EMBL/GenBank/DDBJ whole genome shotgun (WGS) entry which is preliminary data.</text>
</comment>
<name>A0A2S7KS25_9FLAO</name>
<evidence type="ECO:0000313" key="1">
    <source>
        <dbReference type="EMBL" id="PQB05435.1"/>
    </source>
</evidence>
<protein>
    <submittedName>
        <fullName evidence="1">Uncharacterized protein</fullName>
    </submittedName>
</protein>
<sequence>MGSNRAEGSQNVQWTFCLRSQPARRRFHEFERNTSNKKSLYLVVKAFSYLWSHMGSNRAECEEFVRWTNLANEPAGGEAGP</sequence>
<keyword evidence="2" id="KW-1185">Reference proteome</keyword>